<dbReference type="Pfam" id="PF09084">
    <property type="entry name" value="NMT1"/>
    <property type="match status" value="1"/>
</dbReference>
<comment type="caution">
    <text evidence="3">The sequence shown here is derived from an EMBL/GenBank/DDBJ whole genome shotgun (WGS) entry which is preliminary data.</text>
</comment>
<organism evidence="3 4">
    <name type="scientific">Aquincola agrisoli</name>
    <dbReference type="NCBI Taxonomy" id="3119538"/>
    <lineage>
        <taxon>Bacteria</taxon>
        <taxon>Pseudomonadati</taxon>
        <taxon>Pseudomonadota</taxon>
        <taxon>Betaproteobacteria</taxon>
        <taxon>Burkholderiales</taxon>
        <taxon>Sphaerotilaceae</taxon>
        <taxon>Aquincola</taxon>
    </lineage>
</organism>
<dbReference type="PANTHER" id="PTHR31528:SF15">
    <property type="entry name" value="RIBOFLAVIN-BINDING PROTEIN RIBY"/>
    <property type="match status" value="1"/>
</dbReference>
<accession>A0AAW9QDK2</accession>
<evidence type="ECO:0000313" key="3">
    <source>
        <dbReference type="EMBL" id="MEF7613382.1"/>
    </source>
</evidence>
<sequence length="333" mass="35063">MKSLPRPRPRSLAAALLLAGAAFAAHAADKLVVQLDWLPGGDKSFVYAGLGQGFFAAEGLDVTIVPGRGSADAITKVGSGAADVGFGGISSLMMAAAESGVPVKAVMSLYSKQPDALFTVKGGSLASLKDVAGKTVATSTFSSSNALWPVILESNGIDPAKVKLLKVDPSTLAPMLAQGRVDATINWVTVGPGFQTVLKQAGKELSVLPWSQYGLDGYGWSAMAGDKIIRERPDVLRRYLRALNKSLQFAIAHPERAAADLKASVPEADVAVIAAEFRASLPLLQNEISKRDGLGAYDPKLLAATWTWVAKSMDYAPAKVDPEKLVDRSFLNK</sequence>
<dbReference type="Proteomes" id="UP001336250">
    <property type="component" value="Unassembled WGS sequence"/>
</dbReference>
<dbReference type="InterPro" id="IPR015168">
    <property type="entry name" value="SsuA/THI5"/>
</dbReference>
<evidence type="ECO:0000313" key="4">
    <source>
        <dbReference type="Proteomes" id="UP001336250"/>
    </source>
</evidence>
<dbReference type="Gene3D" id="3.40.190.10">
    <property type="entry name" value="Periplasmic binding protein-like II"/>
    <property type="match status" value="2"/>
</dbReference>
<evidence type="ECO:0000256" key="1">
    <source>
        <dbReference type="SAM" id="SignalP"/>
    </source>
</evidence>
<dbReference type="AlphaFoldDB" id="A0AAW9QDK2"/>
<feature type="chain" id="PRO_5043846984" evidence="1">
    <location>
        <begin position="28"/>
        <end position="333"/>
    </location>
</feature>
<name>A0AAW9QDK2_9BURK</name>
<dbReference type="SUPFAM" id="SSF53850">
    <property type="entry name" value="Periplasmic binding protein-like II"/>
    <property type="match status" value="1"/>
</dbReference>
<dbReference type="EMBL" id="JAZIBG010000017">
    <property type="protein sequence ID" value="MEF7613382.1"/>
    <property type="molecule type" value="Genomic_DNA"/>
</dbReference>
<keyword evidence="1" id="KW-0732">Signal</keyword>
<dbReference type="RefSeq" id="WP_332288322.1">
    <property type="nucleotide sequence ID" value="NZ_JAZIBG010000017.1"/>
</dbReference>
<evidence type="ECO:0000259" key="2">
    <source>
        <dbReference type="Pfam" id="PF09084"/>
    </source>
</evidence>
<feature type="domain" description="SsuA/THI5-like" evidence="2">
    <location>
        <begin position="45"/>
        <end position="257"/>
    </location>
</feature>
<protein>
    <submittedName>
        <fullName evidence="3">ABC transporter substrate-binding protein</fullName>
    </submittedName>
</protein>
<feature type="signal peptide" evidence="1">
    <location>
        <begin position="1"/>
        <end position="27"/>
    </location>
</feature>
<reference evidence="3 4" key="1">
    <citation type="submission" date="2024-02" db="EMBL/GenBank/DDBJ databases">
        <title>Genome sequence of Aquincola sp. MAHUQ-54.</title>
        <authorList>
            <person name="Huq M.A."/>
        </authorList>
    </citation>
    <scope>NUCLEOTIDE SEQUENCE [LARGE SCALE GENOMIC DNA]</scope>
    <source>
        <strain evidence="3 4">MAHUQ-54</strain>
    </source>
</reference>
<proteinExistence type="predicted"/>
<gene>
    <name evidence="3" type="ORF">V4F39_05610</name>
</gene>
<dbReference type="InterPro" id="IPR027939">
    <property type="entry name" value="NMT1/THI5"/>
</dbReference>
<dbReference type="PANTHER" id="PTHR31528">
    <property type="entry name" value="4-AMINO-5-HYDROXYMETHYL-2-METHYLPYRIMIDINE PHOSPHATE SYNTHASE THI11-RELATED"/>
    <property type="match status" value="1"/>
</dbReference>
<keyword evidence="4" id="KW-1185">Reference proteome</keyword>
<dbReference type="GO" id="GO:0009228">
    <property type="term" value="P:thiamine biosynthetic process"/>
    <property type="evidence" value="ECO:0007669"/>
    <property type="project" value="InterPro"/>
</dbReference>